<keyword evidence="3 4" id="KW-0732">Signal</keyword>
<dbReference type="InterPro" id="IPR000914">
    <property type="entry name" value="SBP_5_dom"/>
</dbReference>
<dbReference type="Pfam" id="PF00496">
    <property type="entry name" value="SBP_bac_5"/>
    <property type="match status" value="1"/>
</dbReference>
<feature type="signal peptide" evidence="4">
    <location>
        <begin position="1"/>
        <end position="30"/>
    </location>
</feature>
<keyword evidence="2" id="KW-0813">Transport</keyword>
<proteinExistence type="inferred from homology"/>
<dbReference type="RefSeq" id="WP_378205712.1">
    <property type="nucleotide sequence ID" value="NZ_JBHLZP010000173.1"/>
</dbReference>
<name>A0ABV5YIZ0_9ACTN</name>
<keyword evidence="7" id="KW-1185">Reference proteome</keyword>
<dbReference type="Gene3D" id="3.40.190.10">
    <property type="entry name" value="Periplasmic binding protein-like II"/>
    <property type="match status" value="1"/>
</dbReference>
<protein>
    <submittedName>
        <fullName evidence="6">ABC transporter substrate-binding protein</fullName>
    </submittedName>
</protein>
<dbReference type="PANTHER" id="PTHR30290">
    <property type="entry name" value="PERIPLASMIC BINDING COMPONENT OF ABC TRANSPORTER"/>
    <property type="match status" value="1"/>
</dbReference>
<dbReference type="Gene3D" id="3.90.76.10">
    <property type="entry name" value="Dipeptide-binding Protein, Domain 1"/>
    <property type="match status" value="1"/>
</dbReference>
<evidence type="ECO:0000313" key="6">
    <source>
        <dbReference type="EMBL" id="MFB9835019.1"/>
    </source>
</evidence>
<evidence type="ECO:0000256" key="2">
    <source>
        <dbReference type="ARBA" id="ARBA00022448"/>
    </source>
</evidence>
<dbReference type="EMBL" id="JBHLZP010000173">
    <property type="protein sequence ID" value="MFB9835019.1"/>
    <property type="molecule type" value="Genomic_DNA"/>
</dbReference>
<evidence type="ECO:0000256" key="3">
    <source>
        <dbReference type="ARBA" id="ARBA00022729"/>
    </source>
</evidence>
<dbReference type="Gene3D" id="3.10.105.10">
    <property type="entry name" value="Dipeptide-binding Protein, Domain 3"/>
    <property type="match status" value="1"/>
</dbReference>
<feature type="chain" id="PRO_5045179549" evidence="4">
    <location>
        <begin position="31"/>
        <end position="522"/>
    </location>
</feature>
<evidence type="ECO:0000259" key="5">
    <source>
        <dbReference type="Pfam" id="PF00496"/>
    </source>
</evidence>
<feature type="domain" description="Solute-binding protein family 5" evidence="5">
    <location>
        <begin position="90"/>
        <end position="440"/>
    </location>
</feature>
<comment type="caution">
    <text evidence="6">The sequence shown here is derived from an EMBL/GenBank/DDBJ whole genome shotgun (WGS) entry which is preliminary data.</text>
</comment>
<dbReference type="InterPro" id="IPR039424">
    <property type="entry name" value="SBP_5"/>
</dbReference>
<dbReference type="SUPFAM" id="SSF53850">
    <property type="entry name" value="Periplasmic binding protein-like II"/>
    <property type="match status" value="1"/>
</dbReference>
<evidence type="ECO:0000256" key="1">
    <source>
        <dbReference type="ARBA" id="ARBA00005695"/>
    </source>
</evidence>
<reference evidence="6 7" key="1">
    <citation type="submission" date="2024-09" db="EMBL/GenBank/DDBJ databases">
        <authorList>
            <person name="Sun Q."/>
            <person name="Mori K."/>
        </authorList>
    </citation>
    <scope>NUCLEOTIDE SEQUENCE [LARGE SCALE GENOMIC DNA]</scope>
    <source>
        <strain evidence="6 7">TBRC 0563</strain>
    </source>
</reference>
<evidence type="ECO:0000313" key="7">
    <source>
        <dbReference type="Proteomes" id="UP001589627"/>
    </source>
</evidence>
<dbReference type="PIRSF" id="PIRSF002741">
    <property type="entry name" value="MppA"/>
    <property type="match status" value="1"/>
</dbReference>
<dbReference type="PANTHER" id="PTHR30290:SF9">
    <property type="entry name" value="OLIGOPEPTIDE-BINDING PROTEIN APPA"/>
    <property type="match status" value="1"/>
</dbReference>
<organism evidence="6 7">
    <name type="scientific">Actinoallomurus acaciae</name>
    <dbReference type="NCBI Taxonomy" id="502577"/>
    <lineage>
        <taxon>Bacteria</taxon>
        <taxon>Bacillati</taxon>
        <taxon>Actinomycetota</taxon>
        <taxon>Actinomycetes</taxon>
        <taxon>Streptosporangiales</taxon>
        <taxon>Thermomonosporaceae</taxon>
        <taxon>Actinoallomurus</taxon>
    </lineage>
</organism>
<dbReference type="InterPro" id="IPR030678">
    <property type="entry name" value="Peptide/Ni-bd"/>
</dbReference>
<accession>A0ABV5YIZ0</accession>
<gene>
    <name evidence="6" type="ORF">ACFFNX_22820</name>
</gene>
<sequence length="522" mass="54710">MTPPTPSGRGAARFWINSVALTAAATTAVAGLAACSPSGSKNSSSGTSTFVVARTGDIDKLDPHLATAFQTQQTLGLVYSTLVQTSSTGEIQPDLATKWTTSSDGRTVDFTLRSGVTWQDGSPFTSGDVKASIRRILDQKTGAVARSNLIAIKSVDTPDDATVVLHLSQPSASLLYSLASVNSSIESAKDISAGTVGKKPNGTGAFAWNGWNPGQQVVLTGNPKYYGGAPKIKKLEFRVIPDESSILSGMKAGAFQLGLISDPGVAHQAGKSDTYSLAKQPALSYHVLMLNGRKGPLKNQQVRQAISCAIDRNQVMQTAAYGDGAVTGPITSPAFAYSATDGLPCTPGDVAKARSMLAAAGYAKGFTLTTIVETGEYATAGAEAQNIQSQLSKIGVTLQLKQLSTGPYVSAWLAADYDAAVALNGGSYDPFLMYGRYFTSGGSLAKPAGLDSSTLADLLTQGNATSDSGKRQETFRNLQKELLVESPWVWTFRSDDYYLVGSGVHGFTPRPDELLRSLTSVS</sequence>
<comment type="similarity">
    <text evidence="1">Belongs to the bacterial solute-binding protein 5 family.</text>
</comment>
<evidence type="ECO:0000256" key="4">
    <source>
        <dbReference type="SAM" id="SignalP"/>
    </source>
</evidence>
<dbReference type="Proteomes" id="UP001589627">
    <property type="component" value="Unassembled WGS sequence"/>
</dbReference>